<evidence type="ECO:0000256" key="3">
    <source>
        <dbReference type="ARBA" id="ARBA00022840"/>
    </source>
</evidence>
<dbReference type="InterPro" id="IPR029000">
    <property type="entry name" value="Cyclophilin-like_dom_sf"/>
</dbReference>
<dbReference type="PANTHER" id="PTHR43309:SF3">
    <property type="entry name" value="5-OXOPROLINASE SUBUNIT C"/>
    <property type="match status" value="1"/>
</dbReference>
<dbReference type="PANTHER" id="PTHR43309">
    <property type="entry name" value="5-OXOPROLINASE SUBUNIT C"/>
    <property type="match status" value="1"/>
</dbReference>
<keyword evidence="1" id="KW-0547">Nucleotide-binding</keyword>
<dbReference type="InterPro" id="IPR003778">
    <property type="entry name" value="CT_A_B"/>
</dbReference>
<organism evidence="5 6">
    <name type="scientific">Paraherbaspirillum soli</name>
    <dbReference type="NCBI Taxonomy" id="631222"/>
    <lineage>
        <taxon>Bacteria</taxon>
        <taxon>Pseudomonadati</taxon>
        <taxon>Pseudomonadota</taxon>
        <taxon>Betaproteobacteria</taxon>
        <taxon>Burkholderiales</taxon>
        <taxon>Oxalobacteraceae</taxon>
        <taxon>Paraherbaspirillum</taxon>
    </lineage>
</organism>
<proteinExistence type="predicted"/>
<dbReference type="InterPro" id="IPR052708">
    <property type="entry name" value="PxpC"/>
</dbReference>
<dbReference type="Gene3D" id="2.40.100.10">
    <property type="entry name" value="Cyclophilin-like"/>
    <property type="match status" value="1"/>
</dbReference>
<keyword evidence="2" id="KW-0378">Hydrolase</keyword>
<comment type="caution">
    <text evidence="5">The sequence shown here is derived from an EMBL/GenBank/DDBJ whole genome shotgun (WGS) entry which is preliminary data.</text>
</comment>
<keyword evidence="6" id="KW-1185">Reference proteome</keyword>
<accession>A0ABW0M7U2</accession>
<evidence type="ECO:0000313" key="6">
    <source>
        <dbReference type="Proteomes" id="UP001596045"/>
    </source>
</evidence>
<dbReference type="SUPFAM" id="SSF50891">
    <property type="entry name" value="Cyclophilin-like"/>
    <property type="match status" value="1"/>
</dbReference>
<dbReference type="EMBL" id="JBHSMT010000008">
    <property type="protein sequence ID" value="MFC5473112.1"/>
    <property type="molecule type" value="Genomic_DNA"/>
</dbReference>
<name>A0ABW0M7U2_9BURK</name>
<feature type="domain" description="Carboxyltransferase" evidence="4">
    <location>
        <begin position="23"/>
        <end position="309"/>
    </location>
</feature>
<dbReference type="Proteomes" id="UP001596045">
    <property type="component" value="Unassembled WGS sequence"/>
</dbReference>
<evidence type="ECO:0000259" key="4">
    <source>
        <dbReference type="SMART" id="SM00797"/>
    </source>
</evidence>
<reference evidence="6" key="1">
    <citation type="journal article" date="2019" name="Int. J. Syst. Evol. Microbiol.">
        <title>The Global Catalogue of Microorganisms (GCM) 10K type strain sequencing project: providing services to taxonomists for standard genome sequencing and annotation.</title>
        <authorList>
            <consortium name="The Broad Institute Genomics Platform"/>
            <consortium name="The Broad Institute Genome Sequencing Center for Infectious Disease"/>
            <person name="Wu L."/>
            <person name="Ma J."/>
        </authorList>
    </citation>
    <scope>NUCLEOTIDE SEQUENCE [LARGE SCALE GENOMIC DNA]</scope>
    <source>
        <strain evidence="6">JCM 17066</strain>
    </source>
</reference>
<evidence type="ECO:0000256" key="2">
    <source>
        <dbReference type="ARBA" id="ARBA00022801"/>
    </source>
</evidence>
<keyword evidence="3" id="KW-0067">ATP-binding</keyword>
<protein>
    <submittedName>
        <fullName evidence="5">Biotin-dependent carboxyltransferase family protein</fullName>
    </submittedName>
</protein>
<dbReference type="RefSeq" id="WP_378995195.1">
    <property type="nucleotide sequence ID" value="NZ_JBHSMT010000008.1"/>
</dbReference>
<dbReference type="Pfam" id="PF02626">
    <property type="entry name" value="CT_A_B"/>
    <property type="match status" value="1"/>
</dbReference>
<sequence>MIDIIRAGRMNTVQDLGRHGFRHLGICQAGVLDHTALSIANRLVGNPLDAAVIEFTLGPCMLLFSEPTRIALGGADFGATLDERPLTPWWSVPVRAGQLLKLRAAGNGMRSYLAVAGGIDTPLQLGSRATDLQAGFGGYAGRALLEGDRLAVGALPDPAAVVHSAPSFGVRAPDWYDAGDAEPMSIRVIPGPEYDLFTAAAQRAFWRHSWTLTPQSNRMGFRLAGPELNLKKNQDLLSHGVLPGVIQVPPAGQPIVLMADAQTTGGYPKIGVVINADLAKLAQLRFNRTLQFVECDIVQAREALNLEALYLEQIEMAMQWLHPAKNPGPAVR</sequence>
<dbReference type="NCBIfam" id="TIGR00724">
    <property type="entry name" value="urea_amlyse_rel"/>
    <property type="match status" value="1"/>
</dbReference>
<gene>
    <name evidence="5" type="ORF">ACFPM8_04000</name>
</gene>
<evidence type="ECO:0000256" key="1">
    <source>
        <dbReference type="ARBA" id="ARBA00022741"/>
    </source>
</evidence>
<dbReference type="SMART" id="SM00797">
    <property type="entry name" value="AHS2"/>
    <property type="match status" value="1"/>
</dbReference>
<evidence type="ECO:0000313" key="5">
    <source>
        <dbReference type="EMBL" id="MFC5473112.1"/>
    </source>
</evidence>